<accession>A0A173U3U0</accession>
<evidence type="ECO:0000259" key="5">
    <source>
        <dbReference type="Pfam" id="PF04321"/>
    </source>
</evidence>
<feature type="transmembrane region" description="Helical" evidence="4">
    <location>
        <begin position="401"/>
        <end position="423"/>
    </location>
</feature>
<dbReference type="InterPro" id="IPR005913">
    <property type="entry name" value="dTDP_dehydrorham_reduct"/>
</dbReference>
<comment type="function">
    <text evidence="2">Catalyzes the reduction of dTDP-6-deoxy-L-lyxo-4-hexulose to yield dTDP-L-rhamnose.</text>
</comment>
<name>A0A173U3U0_9FIRM</name>
<dbReference type="EC" id="1.1.1.133" evidence="2"/>
<comment type="similarity">
    <text evidence="1 2">Belongs to the dTDP-4-dehydrorhamnose reductase family.</text>
</comment>
<dbReference type="EMBL" id="CYXZ01000012">
    <property type="protein sequence ID" value="CUN08168.1"/>
    <property type="molecule type" value="Genomic_DNA"/>
</dbReference>
<protein>
    <recommendedName>
        <fullName evidence="2">dTDP-4-dehydrorhamnose reductase</fullName>
        <ecNumber evidence="2">1.1.1.133</ecNumber>
    </recommendedName>
</protein>
<dbReference type="Pfam" id="PF04321">
    <property type="entry name" value="RmlD_sub_bind"/>
    <property type="match status" value="1"/>
</dbReference>
<dbReference type="Gene3D" id="3.40.50.720">
    <property type="entry name" value="NAD(P)-binding Rossmann-like Domain"/>
    <property type="match status" value="1"/>
</dbReference>
<sequence>MNILLVGNAGNFMRLMINRLNKEGHRVFVLTEEPKKGYSLKKVFEVYHFSYEDACVREVLESIMPQVVVFLGAYDHNFSWNRVENTAASYAAGLTNILMNYTALKKGRFVYLSSESVFGGGSAQFMTEDDPTGAYSKKGQAIAIGEDICKNYARMGNDVVILRLDHLYGEIRKKEDTDTICADMCLEAVQTGEIIASQNEKIMLLHEADAVEFIYQIMVAKDHKHTLYQLSSGEKMSRYELAQAVAAGMENEVSIVEEENKKYREVMLSGKRYDEEFGSRVLHHAETDVEKIAAYFSRHVSEFTDAGQKKGHLFRRLGSRTKEIITNLIPFMENLICFIPFFMLNNRAVGSEYFQNIDFYLLYVLLFALVYGQQQATFSALLAVAGYCFRQMYHRSGFDVMLDYNTYVWIAQLLILGLAVGYLRDQLRAMREEQRHEVSYLTKQLDDISDINVSNVRVKEILANQIVNQNDSFGKLYEITSSLEQYEPCEVLFYAAEVLAKLMGSKDVAIYTVANRSYARLFSATSEKARSLGNSINYSEMDAMYTVLAGKKVYINKNMDERYPLMANAIYSEDEMQLILMIWGIPWERMTLGQANMLTVIGYLIQNAVVRANRYISALEQQRYIKGTNILEPEAFLALVKAYLNARDKGLTQCALLSVDTKENDRDEVGKRLIKLLRQSDYVGELEGGKMYALLANTSAKDATMVKERFEKEGVSCQIQEDVFV</sequence>
<evidence type="ECO:0000313" key="6">
    <source>
        <dbReference type="EMBL" id="CUN08168.1"/>
    </source>
</evidence>
<dbReference type="GO" id="GO:0008831">
    <property type="term" value="F:dTDP-4-dehydrorhamnose reductase activity"/>
    <property type="evidence" value="ECO:0007669"/>
    <property type="project" value="UniProtKB-EC"/>
</dbReference>
<dbReference type="InterPro" id="IPR036291">
    <property type="entry name" value="NAD(P)-bd_dom_sf"/>
</dbReference>
<dbReference type="OrthoDB" id="9771073at2"/>
<evidence type="ECO:0000256" key="2">
    <source>
        <dbReference type="RuleBase" id="RU364082"/>
    </source>
</evidence>
<gene>
    <name evidence="7" type="ORF">DW856_09660</name>
    <name evidence="6" type="ORF">ERS852572_01825</name>
</gene>
<keyword evidence="2" id="KW-0521">NADP</keyword>
<dbReference type="GO" id="GO:0048270">
    <property type="term" value="F:methionine adenosyltransferase regulator activity"/>
    <property type="evidence" value="ECO:0007669"/>
    <property type="project" value="TreeGrafter"/>
</dbReference>
<keyword evidence="3" id="KW-0175">Coiled coil</keyword>
<proteinExistence type="inferred from homology"/>
<reference evidence="7 9" key="2">
    <citation type="submission" date="2018-08" db="EMBL/GenBank/DDBJ databases">
        <title>A genome reference for cultivated species of the human gut microbiota.</title>
        <authorList>
            <person name="Zou Y."/>
            <person name="Xue W."/>
            <person name="Luo G."/>
        </authorList>
    </citation>
    <scope>NUCLEOTIDE SEQUENCE [LARGE SCALE GENOMIC DNA]</scope>
    <source>
        <strain evidence="7 9">AM37-1AC</strain>
    </source>
</reference>
<dbReference type="EMBL" id="QSHO01000007">
    <property type="protein sequence ID" value="RHC17120.1"/>
    <property type="molecule type" value="Genomic_DNA"/>
</dbReference>
<feature type="coiled-coil region" evidence="3">
    <location>
        <begin position="239"/>
        <end position="266"/>
    </location>
</feature>
<dbReference type="STRING" id="166486.ERS852572_01825"/>
<dbReference type="PANTHER" id="PTHR10491:SF4">
    <property type="entry name" value="METHIONINE ADENOSYLTRANSFERASE 2 SUBUNIT BETA"/>
    <property type="match status" value="1"/>
</dbReference>
<feature type="transmembrane region" description="Helical" evidence="4">
    <location>
        <begin position="363"/>
        <end position="389"/>
    </location>
</feature>
<reference evidence="6 8" key="1">
    <citation type="submission" date="2015-09" db="EMBL/GenBank/DDBJ databases">
        <authorList>
            <consortium name="Pathogen Informatics"/>
        </authorList>
    </citation>
    <scope>NUCLEOTIDE SEQUENCE [LARGE SCALE GENOMIC DNA]</scope>
    <source>
        <strain evidence="6 8">2789STDY5834960</strain>
    </source>
</reference>
<evidence type="ECO:0000313" key="7">
    <source>
        <dbReference type="EMBL" id="RHC17120.1"/>
    </source>
</evidence>
<keyword evidence="2" id="KW-0560">Oxidoreductase</keyword>
<comment type="pathway">
    <text evidence="2">Carbohydrate biosynthesis; dTDP-L-rhamnose biosynthesis.</text>
</comment>
<keyword evidence="4" id="KW-0472">Membrane</keyword>
<evidence type="ECO:0000256" key="3">
    <source>
        <dbReference type="SAM" id="Coils"/>
    </source>
</evidence>
<feature type="transmembrane region" description="Helical" evidence="4">
    <location>
        <begin position="324"/>
        <end position="343"/>
    </location>
</feature>
<evidence type="ECO:0000313" key="8">
    <source>
        <dbReference type="Proteomes" id="UP000095350"/>
    </source>
</evidence>
<dbReference type="Proteomes" id="UP000283513">
    <property type="component" value="Unassembled WGS sequence"/>
</dbReference>
<feature type="domain" description="RmlD-like substrate binding" evidence="5">
    <location>
        <begin position="1"/>
        <end position="255"/>
    </location>
</feature>
<dbReference type="GO" id="GO:0019305">
    <property type="term" value="P:dTDP-rhamnose biosynthetic process"/>
    <property type="evidence" value="ECO:0007669"/>
    <property type="project" value="UniProtKB-UniPathway"/>
</dbReference>
<keyword evidence="4" id="KW-0812">Transmembrane</keyword>
<evidence type="ECO:0000256" key="1">
    <source>
        <dbReference type="ARBA" id="ARBA00010944"/>
    </source>
</evidence>
<dbReference type="AlphaFoldDB" id="A0A173U3U0"/>
<evidence type="ECO:0000313" key="9">
    <source>
        <dbReference type="Proteomes" id="UP000283513"/>
    </source>
</evidence>
<dbReference type="UniPathway" id="UPA00124"/>
<dbReference type="Proteomes" id="UP000095350">
    <property type="component" value="Unassembled WGS sequence"/>
</dbReference>
<evidence type="ECO:0000256" key="4">
    <source>
        <dbReference type="SAM" id="Phobius"/>
    </source>
</evidence>
<keyword evidence="4" id="KW-1133">Transmembrane helix</keyword>
<dbReference type="RefSeq" id="WP_055194301.1">
    <property type="nucleotide sequence ID" value="NZ_CABIYH010000012.1"/>
</dbReference>
<dbReference type="GO" id="GO:0006556">
    <property type="term" value="P:S-adenosylmethionine biosynthetic process"/>
    <property type="evidence" value="ECO:0007669"/>
    <property type="project" value="TreeGrafter"/>
</dbReference>
<dbReference type="PaxDb" id="166486-ERS852572_01825"/>
<dbReference type="InterPro" id="IPR029903">
    <property type="entry name" value="RmlD-like-bd"/>
</dbReference>
<organism evidence="6 8">
    <name type="scientific">Roseburia intestinalis</name>
    <dbReference type="NCBI Taxonomy" id="166486"/>
    <lineage>
        <taxon>Bacteria</taxon>
        <taxon>Bacillati</taxon>
        <taxon>Bacillota</taxon>
        <taxon>Clostridia</taxon>
        <taxon>Lachnospirales</taxon>
        <taxon>Lachnospiraceae</taxon>
        <taxon>Roseburia</taxon>
    </lineage>
</organism>
<dbReference type="GO" id="GO:0048269">
    <property type="term" value="C:methionine adenosyltransferase complex"/>
    <property type="evidence" value="ECO:0007669"/>
    <property type="project" value="TreeGrafter"/>
</dbReference>
<dbReference type="PANTHER" id="PTHR10491">
    <property type="entry name" value="DTDP-4-DEHYDRORHAMNOSE REDUCTASE"/>
    <property type="match status" value="1"/>
</dbReference>
<dbReference type="SUPFAM" id="SSF51735">
    <property type="entry name" value="NAD(P)-binding Rossmann-fold domains"/>
    <property type="match status" value="1"/>
</dbReference>